<keyword evidence="6 7" id="KW-0961">Cell wall biogenesis/degradation</keyword>
<keyword evidence="4 7" id="KW-0133">Cell shape</keyword>
<feature type="region of interest" description="Disordered" evidence="8">
    <location>
        <begin position="388"/>
        <end position="407"/>
    </location>
</feature>
<dbReference type="PROSITE" id="PS52029">
    <property type="entry name" value="LD_TPASE"/>
    <property type="match status" value="1"/>
</dbReference>
<evidence type="ECO:0000256" key="1">
    <source>
        <dbReference type="ARBA" id="ARBA00004752"/>
    </source>
</evidence>
<dbReference type="NCBIfam" id="NF004785">
    <property type="entry name" value="PRK06132.1-2"/>
    <property type="match status" value="1"/>
</dbReference>
<evidence type="ECO:0000313" key="12">
    <source>
        <dbReference type="Proteomes" id="UP000519897"/>
    </source>
</evidence>
<name>A0A7W6LDP3_9HYPH</name>
<protein>
    <recommendedName>
        <fullName evidence="10">L,D-TPase catalytic domain-containing protein</fullName>
    </recommendedName>
</protein>
<evidence type="ECO:0000256" key="5">
    <source>
        <dbReference type="ARBA" id="ARBA00022984"/>
    </source>
</evidence>
<dbReference type="Pfam" id="PF01471">
    <property type="entry name" value="PG_binding_1"/>
    <property type="match status" value="1"/>
</dbReference>
<dbReference type="Gene3D" id="1.10.101.10">
    <property type="entry name" value="PGBD-like superfamily/PGBD"/>
    <property type="match status" value="1"/>
</dbReference>
<dbReference type="PANTHER" id="PTHR30582:SF2">
    <property type="entry name" value="L,D-TRANSPEPTIDASE YCIB-RELATED"/>
    <property type="match status" value="1"/>
</dbReference>
<dbReference type="GO" id="GO:0008360">
    <property type="term" value="P:regulation of cell shape"/>
    <property type="evidence" value="ECO:0007669"/>
    <property type="project" value="UniProtKB-UniRule"/>
</dbReference>
<dbReference type="InterPro" id="IPR036366">
    <property type="entry name" value="PGBDSf"/>
</dbReference>
<comment type="similarity">
    <text evidence="2">Belongs to the YkuD family.</text>
</comment>
<dbReference type="GO" id="GO:0071555">
    <property type="term" value="P:cell wall organization"/>
    <property type="evidence" value="ECO:0007669"/>
    <property type="project" value="UniProtKB-UniRule"/>
</dbReference>
<dbReference type="GO" id="GO:0005576">
    <property type="term" value="C:extracellular region"/>
    <property type="evidence" value="ECO:0007669"/>
    <property type="project" value="TreeGrafter"/>
</dbReference>
<keyword evidence="12" id="KW-1185">Reference proteome</keyword>
<feature type="signal peptide" evidence="9">
    <location>
        <begin position="1"/>
        <end position="21"/>
    </location>
</feature>
<dbReference type="InterPro" id="IPR016915">
    <property type="entry name" value="UCP029342"/>
</dbReference>
<dbReference type="Proteomes" id="UP000519897">
    <property type="component" value="Unassembled WGS sequence"/>
</dbReference>
<dbReference type="InterPro" id="IPR005490">
    <property type="entry name" value="LD_TPept_cat_dom"/>
</dbReference>
<dbReference type="SUPFAM" id="SSF141523">
    <property type="entry name" value="L,D-transpeptidase catalytic domain-like"/>
    <property type="match status" value="1"/>
</dbReference>
<dbReference type="NCBIfam" id="NF004786">
    <property type="entry name" value="PRK06132.1-3"/>
    <property type="match status" value="1"/>
</dbReference>
<dbReference type="UniPathway" id="UPA00219"/>
<keyword evidence="3" id="KW-0808">Transferase</keyword>
<comment type="caution">
    <text evidence="11">The sequence shown here is derived from an EMBL/GenBank/DDBJ whole genome shotgun (WGS) entry which is preliminary data.</text>
</comment>
<dbReference type="GO" id="GO:0071972">
    <property type="term" value="F:peptidoglycan L,D-transpeptidase activity"/>
    <property type="evidence" value="ECO:0007669"/>
    <property type="project" value="TreeGrafter"/>
</dbReference>
<evidence type="ECO:0000313" key="11">
    <source>
        <dbReference type="EMBL" id="MBB4142460.1"/>
    </source>
</evidence>
<evidence type="ECO:0000256" key="8">
    <source>
        <dbReference type="SAM" id="MobiDB-lite"/>
    </source>
</evidence>
<dbReference type="InterPro" id="IPR038063">
    <property type="entry name" value="Transpep_catalytic_dom"/>
</dbReference>
<evidence type="ECO:0000256" key="9">
    <source>
        <dbReference type="SAM" id="SignalP"/>
    </source>
</evidence>
<evidence type="ECO:0000256" key="2">
    <source>
        <dbReference type="ARBA" id="ARBA00005992"/>
    </source>
</evidence>
<feature type="active site" description="Nucleophile" evidence="7">
    <location>
        <position position="113"/>
    </location>
</feature>
<gene>
    <name evidence="11" type="ORF">GGQ72_000959</name>
</gene>
<keyword evidence="5 7" id="KW-0573">Peptidoglycan synthesis</keyword>
<evidence type="ECO:0000256" key="4">
    <source>
        <dbReference type="ARBA" id="ARBA00022960"/>
    </source>
</evidence>
<feature type="active site" description="Proton donor/acceptor" evidence="7">
    <location>
        <position position="100"/>
    </location>
</feature>
<dbReference type="EMBL" id="JACIEC010000001">
    <property type="protein sequence ID" value="MBB4142460.1"/>
    <property type="molecule type" value="Genomic_DNA"/>
</dbReference>
<organism evidence="11 12">
    <name type="scientific">Rhizobium rhizoryzae</name>
    <dbReference type="NCBI Taxonomy" id="451876"/>
    <lineage>
        <taxon>Bacteria</taxon>
        <taxon>Pseudomonadati</taxon>
        <taxon>Pseudomonadota</taxon>
        <taxon>Alphaproteobacteria</taxon>
        <taxon>Hyphomicrobiales</taxon>
        <taxon>Rhizobiaceae</taxon>
        <taxon>Rhizobium/Agrobacterium group</taxon>
        <taxon>Rhizobium</taxon>
    </lineage>
</organism>
<sequence>MFGRAALALAILPSLAGFSFAAEDGRTIQIIVSRAKQSLTVYDDGKIIATSKVSTGKPGHDTPTGIFSILEKRKYHESNIYSNAPMPWMQRLTWSGIALHEGKVPSYPASHGCVRLPSGFAKTLFSMTERGAHVIIADEDVAPVVVRHPFLFQPTTDVQILSDVPLRPSKKTTGPVELAMNNPDRSLLVPKPEPLVRTPEESQPLRILITRRGDRELVADVQTMLTELGFDAGVPDGFAGEMTRSAISGFKRWKNLPSKGTLISKEMLAALYAAAGREPAPQGQLYIRQGFKEVLSTPVAIRDPERELGTYLYTVADIDPKNGQAVWQAIGLRNELSDGTRKRLGIAPEASVLEATGQSVLDRIEIPTRIRTKINDMLTEGTSITITDNGVSPETAPQGTDFITLTR</sequence>
<evidence type="ECO:0000256" key="7">
    <source>
        <dbReference type="PROSITE-ProRule" id="PRU01373"/>
    </source>
</evidence>
<dbReference type="Gene3D" id="2.40.440.10">
    <property type="entry name" value="L,D-transpeptidase catalytic domain-like"/>
    <property type="match status" value="1"/>
</dbReference>
<keyword evidence="9" id="KW-0732">Signal</keyword>
<dbReference type="SUPFAM" id="SSF47090">
    <property type="entry name" value="PGBD-like"/>
    <property type="match status" value="1"/>
</dbReference>
<comment type="pathway">
    <text evidence="1 7">Cell wall biogenesis; peptidoglycan biosynthesis.</text>
</comment>
<dbReference type="RefSeq" id="WP_165136289.1">
    <property type="nucleotide sequence ID" value="NZ_CP049250.1"/>
</dbReference>
<dbReference type="AlphaFoldDB" id="A0A7W6LDP3"/>
<dbReference type="CDD" id="cd16913">
    <property type="entry name" value="YkuD_like"/>
    <property type="match status" value="1"/>
</dbReference>
<dbReference type="InterPro" id="IPR036365">
    <property type="entry name" value="PGBD-like_sf"/>
</dbReference>
<dbReference type="InterPro" id="IPR050979">
    <property type="entry name" value="LD-transpeptidase"/>
</dbReference>
<feature type="domain" description="L,D-TPase catalytic" evidence="10">
    <location>
        <begin position="28"/>
        <end position="137"/>
    </location>
</feature>
<reference evidence="11 12" key="1">
    <citation type="submission" date="2020-08" db="EMBL/GenBank/DDBJ databases">
        <title>Genomic Encyclopedia of Type Strains, Phase IV (KMG-IV): sequencing the most valuable type-strain genomes for metagenomic binning, comparative biology and taxonomic classification.</title>
        <authorList>
            <person name="Goeker M."/>
        </authorList>
    </citation>
    <scope>NUCLEOTIDE SEQUENCE [LARGE SCALE GENOMIC DNA]</scope>
    <source>
        <strain evidence="11 12">DSM 29514</strain>
    </source>
</reference>
<feature type="region of interest" description="Disordered" evidence="8">
    <location>
        <begin position="172"/>
        <end position="196"/>
    </location>
</feature>
<dbReference type="GO" id="GO:0016740">
    <property type="term" value="F:transferase activity"/>
    <property type="evidence" value="ECO:0007669"/>
    <property type="project" value="UniProtKB-KW"/>
</dbReference>
<dbReference type="PIRSF" id="PIRSF029342">
    <property type="entry name" value="UCP029342_ErfK/YbiS/YcfS/YnhG"/>
    <property type="match status" value="1"/>
</dbReference>
<dbReference type="InterPro" id="IPR002477">
    <property type="entry name" value="Peptidoglycan-bd-like"/>
</dbReference>
<dbReference type="GO" id="GO:0018104">
    <property type="term" value="P:peptidoglycan-protein cross-linking"/>
    <property type="evidence" value="ECO:0007669"/>
    <property type="project" value="TreeGrafter"/>
</dbReference>
<evidence type="ECO:0000256" key="3">
    <source>
        <dbReference type="ARBA" id="ARBA00022679"/>
    </source>
</evidence>
<accession>A0A7W6LDP3</accession>
<evidence type="ECO:0000256" key="6">
    <source>
        <dbReference type="ARBA" id="ARBA00023316"/>
    </source>
</evidence>
<dbReference type="PANTHER" id="PTHR30582">
    <property type="entry name" value="L,D-TRANSPEPTIDASE"/>
    <property type="match status" value="1"/>
</dbReference>
<evidence type="ECO:0000259" key="10">
    <source>
        <dbReference type="PROSITE" id="PS52029"/>
    </source>
</evidence>
<feature type="chain" id="PRO_5031066524" description="L,D-TPase catalytic domain-containing protein" evidence="9">
    <location>
        <begin position="22"/>
        <end position="407"/>
    </location>
</feature>
<proteinExistence type="inferred from homology"/>
<dbReference type="Pfam" id="PF03734">
    <property type="entry name" value="YkuD"/>
    <property type="match status" value="1"/>
</dbReference>